<dbReference type="AlphaFoldDB" id="A0A936NAZ3"/>
<dbReference type="Gene3D" id="3.40.50.300">
    <property type="entry name" value="P-loop containing nucleotide triphosphate hydrolases"/>
    <property type="match status" value="1"/>
</dbReference>
<name>A0A936NAZ3_9ACTN</name>
<dbReference type="InterPro" id="IPR025723">
    <property type="entry name" value="ArsA/GET3_ATPase-like"/>
</dbReference>
<dbReference type="Proteomes" id="UP000727993">
    <property type="component" value="Unassembled WGS sequence"/>
</dbReference>
<dbReference type="InterPro" id="IPR016300">
    <property type="entry name" value="ATPase_ArsA/GET3"/>
</dbReference>
<dbReference type="GO" id="GO:0005524">
    <property type="term" value="F:ATP binding"/>
    <property type="evidence" value="ECO:0007669"/>
    <property type="project" value="InterPro"/>
</dbReference>
<evidence type="ECO:0000313" key="4">
    <source>
        <dbReference type="Proteomes" id="UP000727993"/>
    </source>
</evidence>
<evidence type="ECO:0000256" key="1">
    <source>
        <dbReference type="ARBA" id="ARBA00011040"/>
    </source>
</evidence>
<proteinExistence type="inferred from homology"/>
<gene>
    <name evidence="3" type="ORF">IPN02_08760</name>
</gene>
<dbReference type="PANTHER" id="PTHR10803">
    <property type="entry name" value="ARSENICAL PUMP-DRIVING ATPASE ARSENITE-TRANSLOCATING ATPASE"/>
    <property type="match status" value="1"/>
</dbReference>
<dbReference type="InterPro" id="IPR027417">
    <property type="entry name" value="P-loop_NTPase"/>
</dbReference>
<comment type="similarity">
    <text evidence="1">Belongs to the arsA ATPase family.</text>
</comment>
<sequence>MDPTQFFAASRLIIVAGKGGVGKTTASAALSVAAAKCGLSVLLVALDAKTGLSRLLGCEPLDYEPVEVPLPADTPGTLTTRLITPDESLMDYLADHGLKRVAKLMVSSGILEIVSTATPGVRDLLVLGKIRQLEKEGVADLIILDAPAAGHAISFLRSPTGVAEAATSGALHTQATEALAMLGDPSRARVMLVTLPEETPINELVETAFSLEEEVGVMLGPVILNGTWPPLPGLDTPLAEAARRASVDLSAEERVSLASAGAYRTERSELQQELTERLATELPLPHLDLDFVFTNELESDDLRTLADDLLRGIEALDPNWAAL</sequence>
<comment type="caution">
    <text evidence="3">The sequence shown here is derived from an EMBL/GenBank/DDBJ whole genome shotgun (WGS) entry which is preliminary data.</text>
</comment>
<dbReference type="PANTHER" id="PTHR10803:SF3">
    <property type="entry name" value="ATPASE GET3"/>
    <property type="match status" value="1"/>
</dbReference>
<reference evidence="3 4" key="1">
    <citation type="submission" date="2020-10" db="EMBL/GenBank/DDBJ databases">
        <title>Connecting structure to function with the recovery of over 1000 high-quality activated sludge metagenome-assembled genomes encoding full-length rRNA genes using long-read sequencing.</title>
        <authorList>
            <person name="Singleton C.M."/>
            <person name="Petriglieri F."/>
            <person name="Kristensen J.M."/>
            <person name="Kirkegaard R.H."/>
            <person name="Michaelsen T.Y."/>
            <person name="Andersen M.H."/>
            <person name="Karst S.M."/>
            <person name="Dueholm M.S."/>
            <person name="Nielsen P.H."/>
            <person name="Albertsen M."/>
        </authorList>
    </citation>
    <scope>NUCLEOTIDE SEQUENCE [LARGE SCALE GENOMIC DNA]</scope>
    <source>
        <strain evidence="3">Lyne_18-Q3-R50-59_MAXAC.006</strain>
    </source>
</reference>
<dbReference type="EMBL" id="JADJZA010000006">
    <property type="protein sequence ID" value="MBK9296913.1"/>
    <property type="molecule type" value="Genomic_DNA"/>
</dbReference>
<feature type="domain" description="ArsA/GET3 Anion-transporting ATPase-like" evidence="2">
    <location>
        <begin position="11"/>
        <end position="163"/>
    </location>
</feature>
<evidence type="ECO:0000259" key="2">
    <source>
        <dbReference type="Pfam" id="PF02374"/>
    </source>
</evidence>
<organism evidence="3 4">
    <name type="scientific">Candidatus Neomicrothrix subdominans</name>
    <dbReference type="NCBI Taxonomy" id="2954438"/>
    <lineage>
        <taxon>Bacteria</taxon>
        <taxon>Bacillati</taxon>
        <taxon>Actinomycetota</taxon>
        <taxon>Acidimicrobiia</taxon>
        <taxon>Acidimicrobiales</taxon>
        <taxon>Microthrixaceae</taxon>
        <taxon>Candidatus Neomicrothrix</taxon>
    </lineage>
</organism>
<dbReference type="GO" id="GO:0016887">
    <property type="term" value="F:ATP hydrolysis activity"/>
    <property type="evidence" value="ECO:0007669"/>
    <property type="project" value="InterPro"/>
</dbReference>
<dbReference type="Pfam" id="PF02374">
    <property type="entry name" value="ArsA_ATPase"/>
    <property type="match status" value="1"/>
</dbReference>
<dbReference type="SUPFAM" id="SSF52540">
    <property type="entry name" value="P-loop containing nucleoside triphosphate hydrolases"/>
    <property type="match status" value="1"/>
</dbReference>
<protein>
    <submittedName>
        <fullName evidence="3">AAA family ATPase</fullName>
    </submittedName>
</protein>
<accession>A0A936NAZ3</accession>
<evidence type="ECO:0000313" key="3">
    <source>
        <dbReference type="EMBL" id="MBK9296913.1"/>
    </source>
</evidence>